<comment type="caution">
    <text evidence="1">The sequence shown here is derived from an EMBL/GenBank/DDBJ whole genome shotgun (WGS) entry which is preliminary data.</text>
</comment>
<evidence type="ECO:0000313" key="1">
    <source>
        <dbReference type="EMBL" id="KAH7960987.1"/>
    </source>
</evidence>
<organism evidence="1 2">
    <name type="scientific">Dermacentor silvarum</name>
    <name type="common">Tick</name>
    <dbReference type="NCBI Taxonomy" id="543639"/>
    <lineage>
        <taxon>Eukaryota</taxon>
        <taxon>Metazoa</taxon>
        <taxon>Ecdysozoa</taxon>
        <taxon>Arthropoda</taxon>
        <taxon>Chelicerata</taxon>
        <taxon>Arachnida</taxon>
        <taxon>Acari</taxon>
        <taxon>Parasitiformes</taxon>
        <taxon>Ixodida</taxon>
        <taxon>Ixodoidea</taxon>
        <taxon>Ixodidae</taxon>
        <taxon>Rhipicephalinae</taxon>
        <taxon>Dermacentor</taxon>
    </lineage>
</organism>
<proteinExistence type="predicted"/>
<reference evidence="1" key="1">
    <citation type="submission" date="2020-05" db="EMBL/GenBank/DDBJ databases">
        <title>Large-scale comparative analyses of tick genomes elucidate their genetic diversity and vector capacities.</title>
        <authorList>
            <person name="Jia N."/>
            <person name="Wang J."/>
            <person name="Shi W."/>
            <person name="Du L."/>
            <person name="Sun Y."/>
            <person name="Zhan W."/>
            <person name="Jiang J."/>
            <person name="Wang Q."/>
            <person name="Zhang B."/>
            <person name="Ji P."/>
            <person name="Sakyi L.B."/>
            <person name="Cui X."/>
            <person name="Yuan T."/>
            <person name="Jiang B."/>
            <person name="Yang W."/>
            <person name="Lam T.T.-Y."/>
            <person name="Chang Q."/>
            <person name="Ding S."/>
            <person name="Wang X."/>
            <person name="Zhu J."/>
            <person name="Ruan X."/>
            <person name="Zhao L."/>
            <person name="Wei J."/>
            <person name="Que T."/>
            <person name="Du C."/>
            <person name="Cheng J."/>
            <person name="Dai P."/>
            <person name="Han X."/>
            <person name="Huang E."/>
            <person name="Gao Y."/>
            <person name="Liu J."/>
            <person name="Shao H."/>
            <person name="Ye R."/>
            <person name="Li L."/>
            <person name="Wei W."/>
            <person name="Wang X."/>
            <person name="Wang C."/>
            <person name="Yang T."/>
            <person name="Huo Q."/>
            <person name="Li W."/>
            <person name="Guo W."/>
            <person name="Chen H."/>
            <person name="Zhou L."/>
            <person name="Ni X."/>
            <person name="Tian J."/>
            <person name="Zhou Y."/>
            <person name="Sheng Y."/>
            <person name="Liu T."/>
            <person name="Pan Y."/>
            <person name="Xia L."/>
            <person name="Li J."/>
            <person name="Zhao F."/>
            <person name="Cao W."/>
        </authorList>
    </citation>
    <scope>NUCLEOTIDE SEQUENCE</scope>
    <source>
        <strain evidence="1">Dsil-2018</strain>
    </source>
</reference>
<keyword evidence="2" id="KW-1185">Reference proteome</keyword>
<protein>
    <submittedName>
        <fullName evidence="1">Uncharacterized protein</fullName>
    </submittedName>
</protein>
<name>A0ACB8D8R6_DERSI</name>
<accession>A0ACB8D8R6</accession>
<gene>
    <name evidence="1" type="ORF">HPB49_025550</name>
</gene>
<evidence type="ECO:0000313" key="2">
    <source>
        <dbReference type="Proteomes" id="UP000821865"/>
    </source>
</evidence>
<dbReference type="Proteomes" id="UP000821865">
    <property type="component" value="Chromosome 3"/>
</dbReference>
<dbReference type="EMBL" id="CM023472">
    <property type="protein sequence ID" value="KAH7960987.1"/>
    <property type="molecule type" value="Genomic_DNA"/>
</dbReference>
<sequence>MREACLDACASRHAERTRVAIGQNLSISVLRSRGYSVVDSLIDERLAPLFDDDVMTIMAIWDLPQSELSKLLTDLLALNPDTADCPAPRVPVPRTRCRAHPCSSDDDCRWNSHRCCFNGYRLGERSSPDQRHEDVEALHGAKCSQRGKKMNVKETDEQQKLRFQIELEFVQCLANPNYLNFLAQRGYLKQKTFVNYLNYLQYWKKPEYSSTAPVYAPAAPLQCPEGMVCVTKDVGDPLTGQPSLGECIVDPHARTTLPSGDGSQSQLESLGSETVFLPGGCILTKEQYKSMEEFKQKPYITGCTCKQGSVECKISTEKSFDRSKTATEAVMTSAPKENILESICT</sequence>